<evidence type="ECO:0000313" key="1">
    <source>
        <dbReference type="EMBL" id="NKZ19605.1"/>
    </source>
</evidence>
<organism evidence="1 2">
    <name type="scientific">Streptococcus ovuberis</name>
    <dbReference type="NCBI Taxonomy" id="1936207"/>
    <lineage>
        <taxon>Bacteria</taxon>
        <taxon>Bacillati</taxon>
        <taxon>Bacillota</taxon>
        <taxon>Bacilli</taxon>
        <taxon>Lactobacillales</taxon>
        <taxon>Streptococcaceae</taxon>
        <taxon>Streptococcus</taxon>
    </lineage>
</organism>
<dbReference type="AlphaFoldDB" id="A0A7X6MWE0"/>
<sequence length="45" mass="5480">MGDEKKIEERSFVFRTFRELEDLARQGDTESRFRRQEVHDTVSTF</sequence>
<keyword evidence="2" id="KW-1185">Reference proteome</keyword>
<dbReference type="Proteomes" id="UP000522720">
    <property type="component" value="Unassembled WGS sequence"/>
</dbReference>
<proteinExistence type="predicted"/>
<dbReference type="RefSeq" id="WP_168548358.1">
    <property type="nucleotide sequence ID" value="NZ_JAAXPR010000002.1"/>
</dbReference>
<evidence type="ECO:0000313" key="2">
    <source>
        <dbReference type="Proteomes" id="UP000522720"/>
    </source>
</evidence>
<name>A0A7X6MWE0_9STRE</name>
<reference evidence="1 2" key="1">
    <citation type="submission" date="2020-04" db="EMBL/GenBank/DDBJ databases">
        <title>MicrobeNet Type strains.</title>
        <authorList>
            <person name="Nicholson A.C."/>
        </authorList>
    </citation>
    <scope>NUCLEOTIDE SEQUENCE [LARGE SCALE GENOMIC DNA]</scope>
    <source>
        <strain evidence="1 2">CCUG 69612</strain>
    </source>
</reference>
<accession>A0A7X6MWE0</accession>
<gene>
    <name evidence="1" type="ORF">HF992_01840</name>
</gene>
<protein>
    <submittedName>
        <fullName evidence="1">Uncharacterized protein</fullName>
    </submittedName>
</protein>
<comment type="caution">
    <text evidence="1">The sequence shown here is derived from an EMBL/GenBank/DDBJ whole genome shotgun (WGS) entry which is preliminary data.</text>
</comment>
<dbReference type="EMBL" id="JAAXPR010000002">
    <property type="protein sequence ID" value="NKZ19605.1"/>
    <property type="molecule type" value="Genomic_DNA"/>
</dbReference>